<dbReference type="PANTHER" id="PTHR11783">
    <property type="entry name" value="SULFOTRANSFERASE SULT"/>
    <property type="match status" value="1"/>
</dbReference>
<dbReference type="RefSeq" id="XP_055862226.1">
    <property type="nucleotide sequence ID" value="XM_056006251.1"/>
</dbReference>
<dbReference type="RefSeq" id="XP_055862229.1">
    <property type="nucleotide sequence ID" value="XM_056006254.1"/>
</dbReference>
<dbReference type="InterPro" id="IPR027417">
    <property type="entry name" value="P-loop_NTPase"/>
</dbReference>
<organism evidence="4 5">
    <name type="scientific">Biomphalaria glabrata</name>
    <name type="common">Bloodfluke planorb</name>
    <name type="synonym">Freshwater snail</name>
    <dbReference type="NCBI Taxonomy" id="6526"/>
    <lineage>
        <taxon>Eukaryota</taxon>
        <taxon>Metazoa</taxon>
        <taxon>Spiralia</taxon>
        <taxon>Lophotrochozoa</taxon>
        <taxon>Mollusca</taxon>
        <taxon>Gastropoda</taxon>
        <taxon>Heterobranchia</taxon>
        <taxon>Euthyneura</taxon>
        <taxon>Panpulmonata</taxon>
        <taxon>Hygrophila</taxon>
        <taxon>Lymnaeoidea</taxon>
        <taxon>Planorbidae</taxon>
        <taxon>Biomphalaria</taxon>
    </lineage>
</organism>
<keyword evidence="4" id="KW-1185">Reference proteome</keyword>
<dbReference type="GeneID" id="106065333"/>
<dbReference type="OrthoDB" id="6341251at2759"/>
<reference evidence="5 6" key="1">
    <citation type="submission" date="2025-04" db="UniProtKB">
        <authorList>
            <consortium name="RefSeq"/>
        </authorList>
    </citation>
    <scope>IDENTIFICATION</scope>
</reference>
<dbReference type="SUPFAM" id="SSF52540">
    <property type="entry name" value="P-loop containing nucleoside triphosphate hydrolases"/>
    <property type="match status" value="1"/>
</dbReference>
<evidence type="ECO:0000313" key="4">
    <source>
        <dbReference type="Proteomes" id="UP001165740"/>
    </source>
</evidence>
<evidence type="ECO:0000313" key="8">
    <source>
        <dbReference type="RefSeq" id="XP_055862229.1"/>
    </source>
</evidence>
<gene>
    <name evidence="5 6 7 8 9" type="primary">LOC106065333</name>
</gene>
<dbReference type="Pfam" id="PF00685">
    <property type="entry name" value="Sulfotransfer_1"/>
    <property type="match status" value="1"/>
</dbReference>
<evidence type="ECO:0000313" key="9">
    <source>
        <dbReference type="RefSeq" id="XP_055862230.1"/>
    </source>
</evidence>
<evidence type="ECO:0000313" key="5">
    <source>
        <dbReference type="RefSeq" id="XP_055862226.1"/>
    </source>
</evidence>
<evidence type="ECO:0000313" key="7">
    <source>
        <dbReference type="RefSeq" id="XP_055862228.1"/>
    </source>
</evidence>
<evidence type="ECO:0000256" key="2">
    <source>
        <dbReference type="ARBA" id="ARBA00022679"/>
    </source>
</evidence>
<dbReference type="Gene3D" id="3.40.50.300">
    <property type="entry name" value="P-loop containing nucleotide triphosphate hydrolases"/>
    <property type="match status" value="1"/>
</dbReference>
<dbReference type="RefSeq" id="XP_055862228.1">
    <property type="nucleotide sequence ID" value="XM_056006253.1"/>
</dbReference>
<evidence type="ECO:0000259" key="3">
    <source>
        <dbReference type="Pfam" id="PF00685"/>
    </source>
</evidence>
<comment type="similarity">
    <text evidence="1">Belongs to the sulfotransferase 1 family.</text>
</comment>
<dbReference type="OMA" id="ATRWTIE"/>
<evidence type="ECO:0000313" key="6">
    <source>
        <dbReference type="RefSeq" id="XP_055862227.1"/>
    </source>
</evidence>
<dbReference type="RefSeq" id="XP_055862227.1">
    <property type="nucleotide sequence ID" value="XM_056006252.1"/>
</dbReference>
<name>A0A9W2YHA3_BIOGL</name>
<dbReference type="RefSeq" id="XP_055862230.1">
    <property type="nucleotide sequence ID" value="XM_056006255.1"/>
</dbReference>
<feature type="domain" description="Sulfotransferase" evidence="3">
    <location>
        <begin position="52"/>
        <end position="293"/>
    </location>
</feature>
<dbReference type="InterPro" id="IPR000863">
    <property type="entry name" value="Sulfotransferase_dom"/>
</dbReference>
<keyword evidence="2" id="KW-0808">Transferase</keyword>
<dbReference type="AlphaFoldDB" id="A0A9W2YHA3"/>
<accession>A0A9W2YHA3</accession>
<protein>
    <submittedName>
        <fullName evidence="5 6">Sulfotransferase 1A3-like</fullName>
    </submittedName>
</protein>
<proteinExistence type="inferred from homology"/>
<dbReference type="GO" id="GO:0008146">
    <property type="term" value="F:sulfotransferase activity"/>
    <property type="evidence" value="ECO:0007669"/>
    <property type="project" value="InterPro"/>
</dbReference>
<sequence length="307" mass="35321">MSSDSGEVPPFGTPSLFNKPLLEAYGWKMRPFPGVKDQVAHVEATRKLRIRDDDVLVAAFPKCGTHWLWEVTQMLLRQTTDYEKRTKEQVMLESPGGLERAEQEPSPRILNSHYPFVHLPQEIISKKTKIIHVIRNPKDTAVSMFWHTQTIFNAKDLQFQDLLDAVMGKSQLPTQFDYLQQMSEFERTHTDHPIKHIYYEDMKKEPVKIIKDLAQFLNVPSSDEFCQDVANACSFDKMKKIEETGAKDFPKELNDAITGAGGSLKFYRKGIIGDWKNMFTVAQNETFDAFIDSCIKTKGLNYAFIFE</sequence>
<dbReference type="Proteomes" id="UP001165740">
    <property type="component" value="Chromosome 12"/>
</dbReference>
<evidence type="ECO:0000256" key="1">
    <source>
        <dbReference type="ARBA" id="ARBA00005771"/>
    </source>
</evidence>